<dbReference type="GO" id="GO:0003824">
    <property type="term" value="F:catalytic activity"/>
    <property type="evidence" value="ECO:0007669"/>
    <property type="project" value="InterPro"/>
</dbReference>
<evidence type="ECO:0000313" key="5">
    <source>
        <dbReference type="EMBL" id="MXU66474.1"/>
    </source>
</evidence>
<dbReference type="InterPro" id="IPR001310">
    <property type="entry name" value="Histidine_triad_HIT"/>
</dbReference>
<dbReference type="RefSeq" id="WP_160856006.1">
    <property type="nucleotide sequence ID" value="NZ_WUWG01000006.1"/>
</dbReference>
<comment type="caution">
    <text evidence="5">The sequence shown here is derived from an EMBL/GenBank/DDBJ whole genome shotgun (WGS) entry which is preliminary data.</text>
</comment>
<sequence length="127" mass="13710">MAYAYDDQNIFAKILRGEIPNDTVAESDHSLAFRDIAPMAPDHVLVIPKGAYVTYDHFAAEASDAEIVDFNRMIAKVVDILGVGPGADGEGYRLISNAGRSGVQEVPHLHVHILGGRVLGRMVQPAD</sequence>
<dbReference type="AlphaFoldDB" id="A0A6B0TZQ6"/>
<dbReference type="EMBL" id="WUWG01000006">
    <property type="protein sequence ID" value="MXU66474.1"/>
    <property type="molecule type" value="Genomic_DNA"/>
</dbReference>
<dbReference type="PROSITE" id="PS51084">
    <property type="entry name" value="HIT_2"/>
    <property type="match status" value="1"/>
</dbReference>
<keyword evidence="6" id="KW-1185">Reference proteome</keyword>
<dbReference type="Gene3D" id="3.30.428.10">
    <property type="entry name" value="HIT-like"/>
    <property type="match status" value="1"/>
</dbReference>
<feature type="domain" description="HIT" evidence="4">
    <location>
        <begin position="10"/>
        <end position="127"/>
    </location>
</feature>
<dbReference type="Proteomes" id="UP000436016">
    <property type="component" value="Unassembled WGS sequence"/>
</dbReference>
<reference evidence="5 6" key="1">
    <citation type="submission" date="2019-12" db="EMBL/GenBank/DDBJ databases">
        <title>Strain KN286 was isolated from seawater, which was collected from Caroline Seamount in the tropical western Pacific.</title>
        <authorList>
            <person name="Wang Q."/>
        </authorList>
    </citation>
    <scope>NUCLEOTIDE SEQUENCE [LARGE SCALE GENOMIC DNA]</scope>
    <source>
        <strain evidence="5 6">KN286</strain>
    </source>
</reference>
<dbReference type="PANTHER" id="PTHR23089">
    <property type="entry name" value="HISTIDINE TRIAD HIT PROTEIN"/>
    <property type="match status" value="1"/>
</dbReference>
<gene>
    <name evidence="5" type="ORF">GSH16_13565</name>
</gene>
<evidence type="ECO:0000256" key="1">
    <source>
        <dbReference type="PIRSR" id="PIRSR601310-1"/>
    </source>
</evidence>
<evidence type="ECO:0000256" key="3">
    <source>
        <dbReference type="PROSITE-ProRule" id="PRU00464"/>
    </source>
</evidence>
<dbReference type="InterPro" id="IPR011146">
    <property type="entry name" value="HIT-like"/>
</dbReference>
<evidence type="ECO:0000313" key="6">
    <source>
        <dbReference type="Proteomes" id="UP000436016"/>
    </source>
</evidence>
<proteinExistence type="predicted"/>
<dbReference type="Pfam" id="PF01230">
    <property type="entry name" value="HIT"/>
    <property type="match status" value="1"/>
</dbReference>
<evidence type="ECO:0000259" key="4">
    <source>
        <dbReference type="PROSITE" id="PS51084"/>
    </source>
</evidence>
<dbReference type="InterPro" id="IPR036265">
    <property type="entry name" value="HIT-like_sf"/>
</dbReference>
<accession>A0A6B0TZQ6</accession>
<dbReference type="InterPro" id="IPR019808">
    <property type="entry name" value="Histidine_triad_CS"/>
</dbReference>
<dbReference type="PROSITE" id="PS00892">
    <property type="entry name" value="HIT_1"/>
    <property type="match status" value="1"/>
</dbReference>
<feature type="short sequence motif" description="Histidine triad motif" evidence="2 3">
    <location>
        <begin position="108"/>
        <end position="112"/>
    </location>
</feature>
<feature type="active site" description="Tele-AMP-histidine intermediate" evidence="1">
    <location>
        <position position="110"/>
    </location>
</feature>
<dbReference type="PRINTS" id="PR00332">
    <property type="entry name" value="HISTRIAD"/>
</dbReference>
<evidence type="ECO:0000256" key="2">
    <source>
        <dbReference type="PIRSR" id="PIRSR601310-3"/>
    </source>
</evidence>
<name>A0A6B0TZQ6_9RHOB</name>
<organism evidence="5 6">
    <name type="scientific">Oceanomicrobium pacificus</name>
    <dbReference type="NCBI Taxonomy" id="2692916"/>
    <lineage>
        <taxon>Bacteria</taxon>
        <taxon>Pseudomonadati</taxon>
        <taxon>Pseudomonadota</taxon>
        <taxon>Alphaproteobacteria</taxon>
        <taxon>Rhodobacterales</taxon>
        <taxon>Paracoccaceae</taxon>
        <taxon>Oceanomicrobium</taxon>
    </lineage>
</organism>
<protein>
    <submittedName>
        <fullName evidence="5">HIT domain-containing protein</fullName>
    </submittedName>
</protein>
<dbReference type="SUPFAM" id="SSF54197">
    <property type="entry name" value="HIT-like"/>
    <property type="match status" value="1"/>
</dbReference>